<reference evidence="2 3" key="1">
    <citation type="submission" date="2015-07" db="EMBL/GenBank/DDBJ databases">
        <title>High-quality genome of monoxenous trypanosomatid Leptomonas pyrrhocoris.</title>
        <authorList>
            <person name="Flegontov P."/>
            <person name="Butenko A."/>
            <person name="Firsov S."/>
            <person name="Vlcek C."/>
            <person name="Logacheva M.D."/>
            <person name="Field M."/>
            <person name="Filatov D."/>
            <person name="Flegontova O."/>
            <person name="Gerasimov E."/>
            <person name="Jackson A.P."/>
            <person name="Kelly S."/>
            <person name="Opperdoes F."/>
            <person name="O'Reilly A."/>
            <person name="Votypka J."/>
            <person name="Yurchenko V."/>
            <person name="Lukes J."/>
        </authorList>
    </citation>
    <scope>NUCLEOTIDE SEQUENCE [LARGE SCALE GENOMIC DNA]</scope>
    <source>
        <strain evidence="2">H10</strain>
    </source>
</reference>
<feature type="compositionally biased region" description="Basic and acidic residues" evidence="1">
    <location>
        <begin position="405"/>
        <end position="417"/>
    </location>
</feature>
<feature type="compositionally biased region" description="Low complexity" evidence="1">
    <location>
        <begin position="102"/>
        <end position="111"/>
    </location>
</feature>
<evidence type="ECO:0000313" key="3">
    <source>
        <dbReference type="Proteomes" id="UP000037923"/>
    </source>
</evidence>
<dbReference type="OMA" id="YRKGPWR"/>
<feature type="compositionally biased region" description="Low complexity" evidence="1">
    <location>
        <begin position="420"/>
        <end position="438"/>
    </location>
</feature>
<name>A0A0M9G972_LEPPY</name>
<dbReference type="OrthoDB" id="267065at2759"/>
<dbReference type="Proteomes" id="UP000037923">
    <property type="component" value="Unassembled WGS sequence"/>
</dbReference>
<feature type="compositionally biased region" description="Polar residues" evidence="1">
    <location>
        <begin position="439"/>
        <end position="449"/>
    </location>
</feature>
<accession>A0A0M9G972</accession>
<dbReference type="AlphaFoldDB" id="A0A0M9G972"/>
<proteinExistence type="predicted"/>
<feature type="compositionally biased region" description="Basic and acidic residues" evidence="1">
    <location>
        <begin position="75"/>
        <end position="101"/>
    </location>
</feature>
<dbReference type="GeneID" id="26901945"/>
<protein>
    <submittedName>
        <fullName evidence="2">Uncharacterized protein</fullName>
    </submittedName>
</protein>
<keyword evidence="3" id="KW-1185">Reference proteome</keyword>
<feature type="region of interest" description="Disordered" evidence="1">
    <location>
        <begin position="496"/>
        <end position="544"/>
    </location>
</feature>
<sequence>MDIPLHLRLAYAGRFSDPYADGRPTFPNAPVVGHNSSPALQGVSWLSSLVQNLESNRRQDNEAFLIRKRNVADDDVGARSVERAASPREENKNGTQTKDDSPTTTSLPSPIPLRSITAHEACPPFTGSSAVLSLEPLDAEGARSPLQVEIRSPSSTAHVHIAESSTKADDHAHEEPNKGTDATVQADVVVDNATRQHNVVIQAQLVGTHEALLAGVVTSLERRLQECVLKTLALDDANQQLICAFQLPTDTSTGIDVPSRPPVVHPIPLQGFPEKLLNASAPIATPLLSRDGAQSSPAAAANSNPALVANRSERSFSDEAKKELALHLYALRHQVVQMREQLDVHEATHARRLNAMKAAPKDASNRDTVRVEIVKAYPDEPMPYRRGPWRPANFAAASANRRGGRKEGRERGTRDETYSSDDFTGGSSSAADSSGISTETDSSGNTSAESGVQVKEAFGSAGKRGPVAVVGAKAEIPRADSDSSLSSTEGLFRRRQAAALQARLQRTAAATRPKNSYNATTSSTSYSSSDDSYSSRSETSTIPR</sequence>
<dbReference type="RefSeq" id="XP_015663756.1">
    <property type="nucleotide sequence ID" value="XM_015798236.1"/>
</dbReference>
<comment type="caution">
    <text evidence="2">The sequence shown here is derived from an EMBL/GenBank/DDBJ whole genome shotgun (WGS) entry which is preliminary data.</text>
</comment>
<gene>
    <name evidence="2" type="ORF">ABB37_01650</name>
</gene>
<evidence type="ECO:0000313" key="2">
    <source>
        <dbReference type="EMBL" id="KPA85317.1"/>
    </source>
</evidence>
<feature type="compositionally biased region" description="Low complexity" evidence="1">
    <location>
        <begin position="497"/>
        <end position="512"/>
    </location>
</feature>
<dbReference type="EMBL" id="LGTL01000002">
    <property type="protein sequence ID" value="KPA85317.1"/>
    <property type="molecule type" value="Genomic_DNA"/>
</dbReference>
<evidence type="ECO:0000256" key="1">
    <source>
        <dbReference type="SAM" id="MobiDB-lite"/>
    </source>
</evidence>
<feature type="region of interest" description="Disordered" evidence="1">
    <location>
        <begin position="379"/>
        <end position="449"/>
    </location>
</feature>
<feature type="compositionally biased region" description="Low complexity" evidence="1">
    <location>
        <begin position="520"/>
        <end position="544"/>
    </location>
</feature>
<organism evidence="2 3">
    <name type="scientific">Leptomonas pyrrhocoris</name>
    <name type="common">Firebug parasite</name>
    <dbReference type="NCBI Taxonomy" id="157538"/>
    <lineage>
        <taxon>Eukaryota</taxon>
        <taxon>Discoba</taxon>
        <taxon>Euglenozoa</taxon>
        <taxon>Kinetoplastea</taxon>
        <taxon>Metakinetoplastina</taxon>
        <taxon>Trypanosomatida</taxon>
        <taxon>Trypanosomatidae</taxon>
        <taxon>Leishmaniinae</taxon>
        <taxon>Leptomonas</taxon>
    </lineage>
</organism>
<dbReference type="VEuPathDB" id="TriTrypDB:LpyrH10_02_6240"/>
<feature type="region of interest" description="Disordered" evidence="1">
    <location>
        <begin position="75"/>
        <end position="111"/>
    </location>
</feature>